<dbReference type="EMBL" id="VZDO01000017">
    <property type="protein sequence ID" value="KAB0677418.1"/>
    <property type="molecule type" value="Genomic_DNA"/>
</dbReference>
<dbReference type="InterPro" id="IPR003593">
    <property type="entry name" value="AAA+_ATPase"/>
</dbReference>
<dbReference type="PANTHER" id="PTHR42794:SF2">
    <property type="entry name" value="ABC TRANSPORTER ATP-BINDING PROTEIN"/>
    <property type="match status" value="1"/>
</dbReference>
<dbReference type="RefSeq" id="WP_150972349.1">
    <property type="nucleotide sequence ID" value="NZ_VZDO01000017.1"/>
</dbReference>
<evidence type="ECO:0000256" key="1">
    <source>
        <dbReference type="ARBA" id="ARBA00005417"/>
    </source>
</evidence>
<dbReference type="PANTHER" id="PTHR42794">
    <property type="entry name" value="HEMIN IMPORT ATP-BINDING PROTEIN HMUV"/>
    <property type="match status" value="1"/>
</dbReference>
<sequence>MVSLALEGVGVRYGHTEVVGGVTVPTLRGGGLTAVIGPNAAGKSSLFKRIAGLASGPGTVHVEGDGAGSIRYMPQDTGANAVLTLYESVVLAAKLGSSLRVSDAELAHIDEILDALRIADIAFRNLGELSGGQRQLAGIAQALVRRPRILLMDEPTAALDLHRQMEVLSLMRGLARRDDMVVLIAIHDLNHALRFCADTIVVANGRMAACGPSAEIVTAELLRDVYRVSGRIERCSHGLPHVIVDGPLEAGAVQATL</sequence>
<comment type="caution">
    <text evidence="5">The sequence shown here is derived from an EMBL/GenBank/DDBJ whole genome shotgun (WGS) entry which is preliminary data.</text>
</comment>
<evidence type="ECO:0000256" key="3">
    <source>
        <dbReference type="ARBA" id="ARBA00022840"/>
    </source>
</evidence>
<dbReference type="GO" id="GO:0016887">
    <property type="term" value="F:ATP hydrolysis activity"/>
    <property type="evidence" value="ECO:0007669"/>
    <property type="project" value="InterPro"/>
</dbReference>
<dbReference type="CDD" id="cd03214">
    <property type="entry name" value="ABC_Iron-Siderophores_B12_Hemin"/>
    <property type="match status" value="1"/>
</dbReference>
<dbReference type="Gene3D" id="3.40.50.300">
    <property type="entry name" value="P-loop containing nucleotide triphosphate hydrolases"/>
    <property type="match status" value="1"/>
</dbReference>
<dbReference type="AlphaFoldDB" id="A0A7V7PLR5"/>
<reference evidence="5 6" key="1">
    <citation type="submission" date="2019-09" db="EMBL/GenBank/DDBJ databases">
        <title>YIM 132180 draft genome.</title>
        <authorList>
            <person name="Zhang K."/>
        </authorList>
    </citation>
    <scope>NUCLEOTIDE SEQUENCE [LARGE SCALE GENOMIC DNA]</scope>
    <source>
        <strain evidence="5 6">YIM 132180</strain>
    </source>
</reference>
<comment type="similarity">
    <text evidence="1">Belongs to the ABC transporter superfamily.</text>
</comment>
<feature type="domain" description="ABC transporter" evidence="4">
    <location>
        <begin position="4"/>
        <end position="229"/>
    </location>
</feature>
<evidence type="ECO:0000313" key="6">
    <source>
        <dbReference type="Proteomes" id="UP000432089"/>
    </source>
</evidence>
<proteinExistence type="inferred from homology"/>
<dbReference type="SMART" id="SM00382">
    <property type="entry name" value="AAA"/>
    <property type="match status" value="1"/>
</dbReference>
<name>A0A7V7PLR5_9HYPH</name>
<evidence type="ECO:0000259" key="4">
    <source>
        <dbReference type="PROSITE" id="PS50893"/>
    </source>
</evidence>
<dbReference type="InterPro" id="IPR003439">
    <property type="entry name" value="ABC_transporter-like_ATP-bd"/>
</dbReference>
<keyword evidence="6" id="KW-1185">Reference proteome</keyword>
<evidence type="ECO:0000313" key="5">
    <source>
        <dbReference type="EMBL" id="KAB0677418.1"/>
    </source>
</evidence>
<accession>A0A7V7PLR5</accession>
<protein>
    <submittedName>
        <fullName evidence="5">ABC transporter ATP-binding protein</fullName>
    </submittedName>
</protein>
<dbReference type="InterPro" id="IPR027417">
    <property type="entry name" value="P-loop_NTPase"/>
</dbReference>
<organism evidence="5 6">
    <name type="scientific">Plantimonas leprariae</name>
    <dbReference type="NCBI Taxonomy" id="2615207"/>
    <lineage>
        <taxon>Bacteria</taxon>
        <taxon>Pseudomonadati</taxon>
        <taxon>Pseudomonadota</taxon>
        <taxon>Alphaproteobacteria</taxon>
        <taxon>Hyphomicrobiales</taxon>
        <taxon>Aurantimonadaceae</taxon>
        <taxon>Plantimonas</taxon>
    </lineage>
</organism>
<dbReference type="PROSITE" id="PS50893">
    <property type="entry name" value="ABC_TRANSPORTER_2"/>
    <property type="match status" value="1"/>
</dbReference>
<evidence type="ECO:0000256" key="2">
    <source>
        <dbReference type="ARBA" id="ARBA00022741"/>
    </source>
</evidence>
<dbReference type="PROSITE" id="PS00211">
    <property type="entry name" value="ABC_TRANSPORTER_1"/>
    <property type="match status" value="1"/>
</dbReference>
<gene>
    <name evidence="5" type="ORF">F6X38_18705</name>
</gene>
<keyword evidence="3 5" id="KW-0067">ATP-binding</keyword>
<dbReference type="SUPFAM" id="SSF52540">
    <property type="entry name" value="P-loop containing nucleoside triphosphate hydrolases"/>
    <property type="match status" value="1"/>
</dbReference>
<dbReference type="Pfam" id="PF00005">
    <property type="entry name" value="ABC_tran"/>
    <property type="match status" value="1"/>
</dbReference>
<keyword evidence="2" id="KW-0547">Nucleotide-binding</keyword>
<dbReference type="InterPro" id="IPR017871">
    <property type="entry name" value="ABC_transporter-like_CS"/>
</dbReference>
<dbReference type="GO" id="GO:0005524">
    <property type="term" value="F:ATP binding"/>
    <property type="evidence" value="ECO:0007669"/>
    <property type="project" value="UniProtKB-KW"/>
</dbReference>
<dbReference type="Proteomes" id="UP000432089">
    <property type="component" value="Unassembled WGS sequence"/>
</dbReference>